<name>A0A179DNF7_9SPHI</name>
<sequence length="304" mass="36473">MKNSWQEKYWKHIVADNIEEAIPLKLDNFPNLFYKFRNLTERVIDSINENYIWLAEISSLNDPFECSIQFDNDECLRLYYSSEKFQQLFASLTGQKLSSKEVKILSSVKKPFIEYANICKNRDIPFKQSPEEQLNKVQNRWNEIIQETNRNLRICSFSLNNHSLLLWSHYANEHKGISIEYDFLDLEDVRTFIQPVIYRNQVHKIGIFDEYNTMQMIASSLIKSEDWKYEQEWRLTIFKQKENFPQKLTITDPKAIYLGTRFYENEPQLQEKLFDIAKVKNIPVFQMEKHPNEFKLIQSKKHIS</sequence>
<dbReference type="AlphaFoldDB" id="A0A179DNF7"/>
<proteinExistence type="predicted"/>
<evidence type="ECO:0008006" key="3">
    <source>
        <dbReference type="Google" id="ProtNLM"/>
    </source>
</evidence>
<dbReference type="InterPro" id="IPR021352">
    <property type="entry name" value="DUF2971"/>
</dbReference>
<dbReference type="OrthoDB" id="190848at2"/>
<dbReference type="RefSeq" id="WP_068821350.1">
    <property type="nucleotide sequence ID" value="NZ_LWHJ01000011.1"/>
</dbReference>
<organism evidence="1 2">
    <name type="scientific">Pedobacter psychrophilus</name>
    <dbReference type="NCBI Taxonomy" id="1826909"/>
    <lineage>
        <taxon>Bacteria</taxon>
        <taxon>Pseudomonadati</taxon>
        <taxon>Bacteroidota</taxon>
        <taxon>Sphingobacteriia</taxon>
        <taxon>Sphingobacteriales</taxon>
        <taxon>Sphingobacteriaceae</taxon>
        <taxon>Pedobacter</taxon>
    </lineage>
</organism>
<dbReference type="Proteomes" id="UP000078459">
    <property type="component" value="Unassembled WGS sequence"/>
</dbReference>
<dbReference type="EMBL" id="LWHJ01000011">
    <property type="protein sequence ID" value="OAQ42322.1"/>
    <property type="molecule type" value="Genomic_DNA"/>
</dbReference>
<evidence type="ECO:0000313" key="2">
    <source>
        <dbReference type="Proteomes" id="UP000078459"/>
    </source>
</evidence>
<reference evidence="1 2" key="2">
    <citation type="submission" date="2016-06" db="EMBL/GenBank/DDBJ databases">
        <title>Pedobacter psychrophilus sp. nov., isolated from Antarctic fragmentary rock.</title>
        <authorList>
            <person name="Svec P."/>
        </authorList>
    </citation>
    <scope>NUCLEOTIDE SEQUENCE [LARGE SCALE GENOMIC DNA]</scope>
    <source>
        <strain evidence="1 2">CCM 8644</strain>
    </source>
</reference>
<protein>
    <recommendedName>
        <fullName evidence="3">DUF2971 domain-containing protein</fullName>
    </recommendedName>
</protein>
<dbReference type="Pfam" id="PF11185">
    <property type="entry name" value="DUF2971"/>
    <property type="match status" value="1"/>
</dbReference>
<gene>
    <name evidence="1" type="ORF">A5893_04215</name>
</gene>
<evidence type="ECO:0000313" key="1">
    <source>
        <dbReference type="EMBL" id="OAQ42322.1"/>
    </source>
</evidence>
<comment type="caution">
    <text evidence="1">The sequence shown here is derived from an EMBL/GenBank/DDBJ whole genome shotgun (WGS) entry which is preliminary data.</text>
</comment>
<keyword evidence="2" id="KW-1185">Reference proteome</keyword>
<reference evidence="1 2" key="1">
    <citation type="submission" date="2016-04" db="EMBL/GenBank/DDBJ databases">
        <authorList>
            <person name="Evans L.H."/>
            <person name="Alamgir A."/>
            <person name="Owens N."/>
            <person name="Weber N.D."/>
            <person name="Virtaneva K."/>
            <person name="Barbian K."/>
            <person name="Babar A."/>
            <person name="Rosenke K."/>
        </authorList>
    </citation>
    <scope>NUCLEOTIDE SEQUENCE [LARGE SCALE GENOMIC DNA]</scope>
    <source>
        <strain evidence="1 2">CCM 8644</strain>
    </source>
</reference>
<accession>A0A179DNF7</accession>
<dbReference type="STRING" id="1826909.A5893_04215"/>